<evidence type="ECO:0000259" key="2">
    <source>
        <dbReference type="PROSITE" id="PS50835"/>
    </source>
</evidence>
<reference evidence="3" key="1">
    <citation type="submission" date="2020-05" db="EMBL/GenBank/DDBJ databases">
        <title>WGS assembly of Panicum virgatum.</title>
        <authorList>
            <person name="Lovell J.T."/>
            <person name="Jenkins J."/>
            <person name="Shu S."/>
            <person name="Juenger T.E."/>
            <person name="Schmutz J."/>
        </authorList>
    </citation>
    <scope>NUCLEOTIDE SEQUENCE</scope>
    <source>
        <strain evidence="3">AP13</strain>
    </source>
</reference>
<dbReference type="PANTHER" id="PTHR35166">
    <property type="entry name" value="OS05G0193700 PROTEIN-RELATED"/>
    <property type="match status" value="1"/>
</dbReference>
<dbReference type="PANTHER" id="PTHR35166:SF20">
    <property type="entry name" value="EXPRESSED PROTEIN"/>
    <property type="match status" value="1"/>
</dbReference>
<name>A0A8T0PU13_PANVG</name>
<feature type="compositionally biased region" description="Polar residues" evidence="1">
    <location>
        <begin position="13"/>
        <end position="25"/>
    </location>
</feature>
<feature type="region of interest" description="Disordered" evidence="1">
    <location>
        <begin position="184"/>
        <end position="215"/>
    </location>
</feature>
<protein>
    <recommendedName>
        <fullName evidence="2">Ig-like domain-containing protein</fullName>
    </recommendedName>
</protein>
<comment type="caution">
    <text evidence="3">The sequence shown here is derived from an EMBL/GenBank/DDBJ whole genome shotgun (WGS) entry which is preliminary data.</text>
</comment>
<evidence type="ECO:0000256" key="1">
    <source>
        <dbReference type="SAM" id="MobiDB-lite"/>
    </source>
</evidence>
<organism evidence="3 4">
    <name type="scientific">Panicum virgatum</name>
    <name type="common">Blackwell switchgrass</name>
    <dbReference type="NCBI Taxonomy" id="38727"/>
    <lineage>
        <taxon>Eukaryota</taxon>
        <taxon>Viridiplantae</taxon>
        <taxon>Streptophyta</taxon>
        <taxon>Embryophyta</taxon>
        <taxon>Tracheophyta</taxon>
        <taxon>Spermatophyta</taxon>
        <taxon>Magnoliopsida</taxon>
        <taxon>Liliopsida</taxon>
        <taxon>Poales</taxon>
        <taxon>Poaceae</taxon>
        <taxon>PACMAD clade</taxon>
        <taxon>Panicoideae</taxon>
        <taxon>Panicodae</taxon>
        <taxon>Paniceae</taxon>
        <taxon>Panicinae</taxon>
        <taxon>Panicum</taxon>
        <taxon>Panicum sect. Hiantes</taxon>
    </lineage>
</organism>
<feature type="compositionally biased region" description="Acidic residues" evidence="1">
    <location>
        <begin position="196"/>
        <end position="215"/>
    </location>
</feature>
<evidence type="ECO:0000313" key="3">
    <source>
        <dbReference type="EMBL" id="KAG2565503.1"/>
    </source>
</evidence>
<sequence>MSLMAGGEDSLEPGTSASAGPQSQLKMYPTKRNAKEAAATGPHCSANGCSTKRKAASRDPRRPVGRRARAPPRVPQELKAVGPPSNIAALKRSNPELVPRPDEEADEDKMRLYCLAKAFDEMEERRPRLQAWVRSGLKSKGYIELDDETVKRRAEVQVVIDREWPAIQAKMNALILSEKEDEREYYRCGEGGGPQGDDDESYCDEGEDEEEDDVN</sequence>
<gene>
    <name evidence="3" type="ORF">PVAP13_7NG098517</name>
</gene>
<feature type="domain" description="Ig-like" evidence="2">
    <location>
        <begin position="95"/>
        <end position="188"/>
    </location>
</feature>
<dbReference type="AlphaFoldDB" id="A0A8T0PU13"/>
<keyword evidence="4" id="KW-1185">Reference proteome</keyword>
<feature type="region of interest" description="Disordered" evidence="1">
    <location>
        <begin position="1"/>
        <end position="106"/>
    </location>
</feature>
<dbReference type="EMBL" id="CM029050">
    <property type="protein sequence ID" value="KAG2565503.1"/>
    <property type="molecule type" value="Genomic_DNA"/>
</dbReference>
<proteinExistence type="predicted"/>
<dbReference type="InterPro" id="IPR007110">
    <property type="entry name" value="Ig-like_dom"/>
</dbReference>
<evidence type="ECO:0000313" key="4">
    <source>
        <dbReference type="Proteomes" id="UP000823388"/>
    </source>
</evidence>
<dbReference type="PROSITE" id="PS50835">
    <property type="entry name" value="IG_LIKE"/>
    <property type="match status" value="1"/>
</dbReference>
<accession>A0A8T0PU13</accession>
<dbReference type="Proteomes" id="UP000823388">
    <property type="component" value="Chromosome 7N"/>
</dbReference>